<name>A0ABY1ACX4_9LACO</name>
<evidence type="ECO:0008006" key="3">
    <source>
        <dbReference type="Google" id="ProtNLM"/>
    </source>
</evidence>
<accession>A0ABY1ACX4</accession>
<proteinExistence type="predicted"/>
<comment type="caution">
    <text evidence="1">The sequence shown here is derived from an EMBL/GenBank/DDBJ whole genome shotgun (WGS) entry which is preliminary data.</text>
</comment>
<evidence type="ECO:0000313" key="1">
    <source>
        <dbReference type="EMBL" id="SEM86918.1"/>
    </source>
</evidence>
<evidence type="ECO:0000313" key="2">
    <source>
        <dbReference type="Proteomes" id="UP000182089"/>
    </source>
</evidence>
<dbReference type="EMBL" id="FOCC01000011">
    <property type="protein sequence ID" value="SEM86918.1"/>
    <property type="molecule type" value="Genomic_DNA"/>
</dbReference>
<gene>
    <name evidence="1" type="ORF">SAMN05216431_11131</name>
</gene>
<dbReference type="Pfam" id="PF08876">
    <property type="entry name" value="DUF1836"/>
    <property type="match status" value="1"/>
</dbReference>
<dbReference type="PANTHER" id="PTHR40056">
    <property type="entry name" value="HYPOTHETICAL CYTOSOLIC PROTEIN"/>
    <property type="match status" value="1"/>
</dbReference>
<sequence length="168" mass="19443">MVSPKKQQLQANLSEYRLPAFEQIPDVGLYLEQTVYFINEHLKPLNGTNLTSSMVSNYVKQGIIQGPVKKMYYREQIADLFFIAIAKTVLSLNDLKLLMKIQHQTYPLTVAYPYFQAEFQNIWAHVIDENKPLAVIGTEQTEEKAMLQSIIQAASYKIYLDNYFTLLR</sequence>
<dbReference type="Proteomes" id="UP000182089">
    <property type="component" value="Unassembled WGS sequence"/>
</dbReference>
<dbReference type="InterPro" id="IPR014975">
    <property type="entry name" value="DUF1836"/>
</dbReference>
<protein>
    <recommendedName>
        <fullName evidence="3">DUF1836 domain-containing protein</fullName>
    </recommendedName>
</protein>
<organism evidence="1 2">
    <name type="scientific">Ligilactobacillus ruminis</name>
    <dbReference type="NCBI Taxonomy" id="1623"/>
    <lineage>
        <taxon>Bacteria</taxon>
        <taxon>Bacillati</taxon>
        <taxon>Bacillota</taxon>
        <taxon>Bacilli</taxon>
        <taxon>Lactobacillales</taxon>
        <taxon>Lactobacillaceae</taxon>
        <taxon>Ligilactobacillus</taxon>
    </lineage>
</organism>
<dbReference type="PANTHER" id="PTHR40056:SF1">
    <property type="entry name" value="DUF1836 DOMAIN-CONTAINING PROTEIN"/>
    <property type="match status" value="1"/>
</dbReference>
<reference evidence="1 2" key="1">
    <citation type="submission" date="2016-10" db="EMBL/GenBank/DDBJ databases">
        <authorList>
            <person name="Varghese N."/>
            <person name="Submissions S."/>
        </authorList>
    </citation>
    <scope>NUCLEOTIDE SEQUENCE [LARGE SCALE GENOMIC DNA]</scope>
    <source>
        <strain evidence="1 2">WC1T17</strain>
    </source>
</reference>